<dbReference type="PANTHER" id="PTHR33217:SF7">
    <property type="entry name" value="TRANSPOSASE FOR INSERTION SEQUENCE ELEMENT IS1081"/>
    <property type="match status" value="1"/>
</dbReference>
<evidence type="ECO:0000256" key="1">
    <source>
        <dbReference type="ARBA" id="ARBA00002190"/>
    </source>
</evidence>
<dbReference type="Proteomes" id="UP000177396">
    <property type="component" value="Unassembled WGS sequence"/>
</dbReference>
<gene>
    <name evidence="7" type="ORF">A2153_02365</name>
</gene>
<evidence type="ECO:0000256" key="6">
    <source>
        <dbReference type="RuleBase" id="RU365089"/>
    </source>
</evidence>
<keyword evidence="4 6" id="KW-0238">DNA-binding</keyword>
<protein>
    <recommendedName>
        <fullName evidence="6">Mutator family transposase</fullName>
    </recommendedName>
</protein>
<dbReference type="GO" id="GO:0003677">
    <property type="term" value="F:DNA binding"/>
    <property type="evidence" value="ECO:0007669"/>
    <property type="project" value="UniProtKB-UniRule"/>
</dbReference>
<evidence type="ECO:0000256" key="4">
    <source>
        <dbReference type="ARBA" id="ARBA00023125"/>
    </source>
</evidence>
<reference evidence="7 8" key="1">
    <citation type="journal article" date="2016" name="Nat. Commun.">
        <title>Thousands of microbial genomes shed light on interconnected biogeochemical processes in an aquifer system.</title>
        <authorList>
            <person name="Anantharaman K."/>
            <person name="Brown C.T."/>
            <person name="Hug L.A."/>
            <person name="Sharon I."/>
            <person name="Castelle C.J."/>
            <person name="Probst A.J."/>
            <person name="Thomas B.C."/>
            <person name="Singh A."/>
            <person name="Wilkins M.J."/>
            <person name="Karaoz U."/>
            <person name="Brodie E.L."/>
            <person name="Williams K.H."/>
            <person name="Hubbard S.S."/>
            <person name="Banfield J.F."/>
        </authorList>
    </citation>
    <scope>NUCLEOTIDE SEQUENCE [LARGE SCALE GENOMIC DNA]</scope>
</reference>
<keyword evidence="3 6" id="KW-0815">Transposition</keyword>
<keyword evidence="5 6" id="KW-0233">DNA recombination</keyword>
<organism evidence="7 8">
    <name type="scientific">Candidatus Gottesmanbacteria bacterium RBG_16_38_7b</name>
    <dbReference type="NCBI Taxonomy" id="1798372"/>
    <lineage>
        <taxon>Bacteria</taxon>
        <taxon>Candidatus Gottesmaniibacteriota</taxon>
    </lineage>
</organism>
<comment type="function">
    <text evidence="1 6">Required for the transposition of the insertion element.</text>
</comment>
<evidence type="ECO:0000256" key="2">
    <source>
        <dbReference type="ARBA" id="ARBA00010961"/>
    </source>
</evidence>
<dbReference type="InterPro" id="IPR001207">
    <property type="entry name" value="Transposase_mutator"/>
</dbReference>
<comment type="similarity">
    <text evidence="2 6">Belongs to the transposase mutator family.</text>
</comment>
<proteinExistence type="inferred from homology"/>
<dbReference type="AlphaFoldDB" id="A0A1F5YKH0"/>
<evidence type="ECO:0000313" key="7">
    <source>
        <dbReference type="EMBL" id="OGG00563.1"/>
    </source>
</evidence>
<comment type="caution">
    <text evidence="7">The sequence shown here is derived from an EMBL/GenBank/DDBJ whole genome shotgun (WGS) entry which is preliminary data.</text>
</comment>
<dbReference type="GO" id="GO:0006313">
    <property type="term" value="P:DNA transposition"/>
    <property type="evidence" value="ECO:0007669"/>
    <property type="project" value="UniProtKB-UniRule"/>
</dbReference>
<dbReference type="Pfam" id="PF00872">
    <property type="entry name" value="Transposase_mut"/>
    <property type="match status" value="1"/>
</dbReference>
<keyword evidence="6" id="KW-0814">Transposable element</keyword>
<sequence length="275" mass="32828">MSPMTAWRICEEELKKLPNNNQFTFNYCNRFSSIFVFDGKYFNVADQEYDWVLLWGIDYFRHDIPVFSIAPSENYHAWAKYFSYFRIINHYPQLVVCDDNLNLKMAARSCFPAVKIQTCFNHFKENIRRDLKVRSDNTYREFMRKIEAVFDAKYNDGALNKKLYSIYQNYHQDPVCLSILTNIEKYRVELIGYRHIHQAPVTTNLIEGMNAHLEARLISLRSFQSVNHAKLWFNGYILKRRYTKFTDCRGKFSYLNGKTGVEMTKKERIDLPLLF</sequence>
<accession>A0A1F5YKH0</accession>
<dbReference type="PANTHER" id="PTHR33217">
    <property type="entry name" value="TRANSPOSASE FOR INSERTION SEQUENCE ELEMENT IS1081"/>
    <property type="match status" value="1"/>
</dbReference>
<name>A0A1F5YKH0_9BACT</name>
<evidence type="ECO:0000256" key="5">
    <source>
        <dbReference type="ARBA" id="ARBA00023172"/>
    </source>
</evidence>
<evidence type="ECO:0000256" key="3">
    <source>
        <dbReference type="ARBA" id="ARBA00022578"/>
    </source>
</evidence>
<evidence type="ECO:0000313" key="8">
    <source>
        <dbReference type="Proteomes" id="UP000177396"/>
    </source>
</evidence>
<dbReference type="EMBL" id="MFJB01000023">
    <property type="protein sequence ID" value="OGG00563.1"/>
    <property type="molecule type" value="Genomic_DNA"/>
</dbReference>
<dbReference type="GO" id="GO:0004803">
    <property type="term" value="F:transposase activity"/>
    <property type="evidence" value="ECO:0007669"/>
    <property type="project" value="UniProtKB-UniRule"/>
</dbReference>